<dbReference type="AlphaFoldDB" id="A0A7V5NW17"/>
<reference evidence="2" key="1">
    <citation type="journal article" date="2020" name="mSystems">
        <title>Genome- and Community-Level Interaction Insights into Carbon Utilization and Element Cycling Functions of Hydrothermarchaeota in Hydrothermal Sediment.</title>
        <authorList>
            <person name="Zhou Z."/>
            <person name="Liu Y."/>
            <person name="Xu W."/>
            <person name="Pan J."/>
            <person name="Luo Z.H."/>
            <person name="Li M."/>
        </authorList>
    </citation>
    <scope>NUCLEOTIDE SEQUENCE [LARGE SCALE GENOMIC DNA]</scope>
    <source>
        <strain evidence="2">HyVt-538</strain>
    </source>
</reference>
<sequence>MRIRLVTTLLLWPLAACTSLAPTRPGEPAVLSRPSKATTEKLSQAVSQMLGGRDVMLAPDVLTSSPELILDPRPQRSLATPAGIMGRSQARPDHFALSKTGRHCILTHKESGKSISLKGVACEVVSE</sequence>
<dbReference type="Proteomes" id="UP000885806">
    <property type="component" value="Unassembled WGS sequence"/>
</dbReference>
<gene>
    <name evidence="2" type="ORF">ENK01_00190</name>
</gene>
<feature type="signal peptide" evidence="1">
    <location>
        <begin position="1"/>
        <end position="21"/>
    </location>
</feature>
<feature type="chain" id="PRO_5030936295" evidence="1">
    <location>
        <begin position="22"/>
        <end position="127"/>
    </location>
</feature>
<accession>A0A7V5NW17</accession>
<keyword evidence="1" id="KW-0732">Signal</keyword>
<evidence type="ECO:0000313" key="2">
    <source>
        <dbReference type="EMBL" id="HHI88344.1"/>
    </source>
</evidence>
<protein>
    <submittedName>
        <fullName evidence="2">Uncharacterized protein</fullName>
    </submittedName>
</protein>
<dbReference type="EMBL" id="DROP01000012">
    <property type="protein sequence ID" value="HHI88344.1"/>
    <property type="molecule type" value="Genomic_DNA"/>
</dbReference>
<proteinExistence type="predicted"/>
<comment type="caution">
    <text evidence="2">The sequence shown here is derived from an EMBL/GenBank/DDBJ whole genome shotgun (WGS) entry which is preliminary data.</text>
</comment>
<evidence type="ECO:0000256" key="1">
    <source>
        <dbReference type="SAM" id="SignalP"/>
    </source>
</evidence>
<organism evidence="2">
    <name type="scientific">Hellea balneolensis</name>
    <dbReference type="NCBI Taxonomy" id="287478"/>
    <lineage>
        <taxon>Bacteria</taxon>
        <taxon>Pseudomonadati</taxon>
        <taxon>Pseudomonadota</taxon>
        <taxon>Alphaproteobacteria</taxon>
        <taxon>Maricaulales</taxon>
        <taxon>Robiginitomaculaceae</taxon>
        <taxon>Hellea</taxon>
    </lineage>
</organism>
<name>A0A7V5NW17_9PROT</name>